<name>A0A2G9YEB6_9BACT</name>
<evidence type="ECO:0000259" key="5">
    <source>
        <dbReference type="PROSITE" id="PS51918"/>
    </source>
</evidence>
<evidence type="ECO:0000256" key="4">
    <source>
        <dbReference type="ARBA" id="ARBA00023014"/>
    </source>
</evidence>
<evidence type="ECO:0000313" key="6">
    <source>
        <dbReference type="EMBL" id="PIP17073.1"/>
    </source>
</evidence>
<dbReference type="SFLD" id="SFLDS00029">
    <property type="entry name" value="Radical_SAM"/>
    <property type="match status" value="1"/>
</dbReference>
<dbReference type="PANTHER" id="PTHR11228">
    <property type="entry name" value="RADICAL SAM DOMAIN PROTEIN"/>
    <property type="match status" value="1"/>
</dbReference>
<keyword evidence="4" id="KW-0411">Iron-sulfur</keyword>
<keyword evidence="1" id="KW-0949">S-adenosyl-L-methionine</keyword>
<dbReference type="AlphaFoldDB" id="A0A2G9YEB6"/>
<feature type="domain" description="Radical SAM core" evidence="5">
    <location>
        <begin position="29"/>
        <end position="163"/>
    </location>
</feature>
<accession>A0A2G9YEB6</accession>
<proteinExistence type="predicted"/>
<evidence type="ECO:0000256" key="3">
    <source>
        <dbReference type="ARBA" id="ARBA00023004"/>
    </source>
</evidence>
<dbReference type="InterPro" id="IPR007197">
    <property type="entry name" value="rSAM"/>
</dbReference>
<dbReference type="InterPro" id="IPR050377">
    <property type="entry name" value="Radical_SAM_PqqE_MftC-like"/>
</dbReference>
<dbReference type="GO" id="GO:0003824">
    <property type="term" value="F:catalytic activity"/>
    <property type="evidence" value="ECO:0007669"/>
    <property type="project" value="InterPro"/>
</dbReference>
<keyword evidence="2" id="KW-0479">Metal-binding</keyword>
<reference evidence="6 7" key="1">
    <citation type="submission" date="2017-09" db="EMBL/GenBank/DDBJ databases">
        <title>Depth-based differentiation of microbial function through sediment-hosted aquifers and enrichment of novel symbionts in the deep terrestrial subsurface.</title>
        <authorList>
            <person name="Probst A.J."/>
            <person name="Ladd B."/>
            <person name="Jarett J.K."/>
            <person name="Geller-Mcgrath D.E."/>
            <person name="Sieber C.M."/>
            <person name="Emerson J.B."/>
            <person name="Anantharaman K."/>
            <person name="Thomas B.C."/>
            <person name="Malmstrom R."/>
            <person name="Stieglmeier M."/>
            <person name="Klingl A."/>
            <person name="Woyke T."/>
            <person name="Ryan C.M."/>
            <person name="Banfield J.F."/>
        </authorList>
    </citation>
    <scope>NUCLEOTIDE SEQUENCE [LARGE SCALE GENOMIC DNA]</scope>
    <source>
        <strain evidence="6">CG23_combo_of_CG06-09_8_20_14_all_37_13</strain>
    </source>
</reference>
<sequence length="163" mass="18416">MIIMSKYFLKTLRGMPLHLQGAEGIKFGKTKLDYLCINMPPVCNYRCKKCLTWANEQKLKKFIGIPKLKEIITKGKKMGVKTVGILGEGEPLLFPKIKEIITHIHKLNMIPLIATNGSLLTKEMVDFLYANGVSIALSLDTLDEKEYKEFCRGSADINVIKKI</sequence>
<protein>
    <recommendedName>
        <fullName evidence="5">Radical SAM core domain-containing protein</fullName>
    </recommendedName>
</protein>
<dbReference type="CDD" id="cd01335">
    <property type="entry name" value="Radical_SAM"/>
    <property type="match status" value="1"/>
</dbReference>
<evidence type="ECO:0000256" key="1">
    <source>
        <dbReference type="ARBA" id="ARBA00022691"/>
    </source>
</evidence>
<dbReference type="Pfam" id="PF04055">
    <property type="entry name" value="Radical_SAM"/>
    <property type="match status" value="1"/>
</dbReference>
<organism evidence="6 7">
    <name type="scientific">Candidatus Portnoybacteria bacterium CG23_combo_of_CG06-09_8_20_14_all_37_13</name>
    <dbReference type="NCBI Taxonomy" id="1974819"/>
    <lineage>
        <taxon>Bacteria</taxon>
        <taxon>Candidatus Portnoyibacteriota</taxon>
    </lineage>
</organism>
<dbReference type="Proteomes" id="UP000231480">
    <property type="component" value="Unassembled WGS sequence"/>
</dbReference>
<comment type="caution">
    <text evidence="6">The sequence shown here is derived from an EMBL/GenBank/DDBJ whole genome shotgun (WGS) entry which is preliminary data.</text>
</comment>
<dbReference type="Gene3D" id="3.20.20.70">
    <property type="entry name" value="Aldolase class I"/>
    <property type="match status" value="1"/>
</dbReference>
<dbReference type="EMBL" id="PCRH01000042">
    <property type="protein sequence ID" value="PIP17073.1"/>
    <property type="molecule type" value="Genomic_DNA"/>
</dbReference>
<evidence type="ECO:0000256" key="2">
    <source>
        <dbReference type="ARBA" id="ARBA00022723"/>
    </source>
</evidence>
<dbReference type="SFLD" id="SFLDG01067">
    <property type="entry name" value="SPASM/twitch_domain_containing"/>
    <property type="match status" value="1"/>
</dbReference>
<dbReference type="InterPro" id="IPR013785">
    <property type="entry name" value="Aldolase_TIM"/>
</dbReference>
<dbReference type="InterPro" id="IPR058240">
    <property type="entry name" value="rSAM_sf"/>
</dbReference>
<dbReference type="PROSITE" id="PS51918">
    <property type="entry name" value="RADICAL_SAM"/>
    <property type="match status" value="1"/>
</dbReference>
<dbReference type="GO" id="GO:0051536">
    <property type="term" value="F:iron-sulfur cluster binding"/>
    <property type="evidence" value="ECO:0007669"/>
    <property type="project" value="UniProtKB-KW"/>
</dbReference>
<gene>
    <name evidence="6" type="ORF">COX44_01905</name>
</gene>
<dbReference type="SUPFAM" id="SSF102114">
    <property type="entry name" value="Radical SAM enzymes"/>
    <property type="match status" value="1"/>
</dbReference>
<evidence type="ECO:0000313" key="7">
    <source>
        <dbReference type="Proteomes" id="UP000231480"/>
    </source>
</evidence>
<dbReference type="GO" id="GO:0046872">
    <property type="term" value="F:metal ion binding"/>
    <property type="evidence" value="ECO:0007669"/>
    <property type="project" value="UniProtKB-KW"/>
</dbReference>
<keyword evidence="3" id="KW-0408">Iron</keyword>
<dbReference type="PANTHER" id="PTHR11228:SF34">
    <property type="entry name" value="TUNGSTEN-CONTAINING ALDEHYDE FERREDOXIN OXIDOREDUCTASE COFACTOR MODIFYING PROTEIN"/>
    <property type="match status" value="1"/>
</dbReference>